<feature type="transmembrane region" description="Helical" evidence="2">
    <location>
        <begin position="65"/>
        <end position="85"/>
    </location>
</feature>
<evidence type="ECO:0008006" key="5">
    <source>
        <dbReference type="Google" id="ProtNLM"/>
    </source>
</evidence>
<keyword evidence="4" id="KW-1185">Reference proteome</keyword>
<protein>
    <recommendedName>
        <fullName evidence="5">Iron uptake protein</fullName>
    </recommendedName>
</protein>
<proteinExistence type="predicted"/>
<name>A0AA40S2Z0_9HYPH</name>
<evidence type="ECO:0000313" key="4">
    <source>
        <dbReference type="Proteomes" id="UP000543554"/>
    </source>
</evidence>
<dbReference type="EMBL" id="JACJIB010000004">
    <property type="protein sequence ID" value="MBA8913488.1"/>
    <property type="molecule type" value="Genomic_DNA"/>
</dbReference>
<comment type="caution">
    <text evidence="3">The sequence shown here is derived from an EMBL/GenBank/DDBJ whole genome shotgun (WGS) entry which is preliminary data.</text>
</comment>
<feature type="compositionally biased region" description="Basic and acidic residues" evidence="1">
    <location>
        <begin position="16"/>
        <end position="25"/>
    </location>
</feature>
<evidence type="ECO:0000256" key="2">
    <source>
        <dbReference type="SAM" id="Phobius"/>
    </source>
</evidence>
<feature type="transmembrane region" description="Helical" evidence="2">
    <location>
        <begin position="31"/>
        <end position="53"/>
    </location>
</feature>
<sequence length="116" mass="11249">MAAGGRTPGKGPGKGPGKEPGRSRALERAGVAGRVVLAAGGGYGVAALATALLSLTLPMARSEAVATATLLSFAVMAGIVVLVFATRTALRALLIVAGTALVLGALLWLAMGGSAP</sequence>
<accession>A0AA40S2Z0</accession>
<keyword evidence="2" id="KW-0472">Membrane</keyword>
<dbReference type="Proteomes" id="UP000543554">
    <property type="component" value="Unassembled WGS sequence"/>
</dbReference>
<organism evidence="3 4">
    <name type="scientific">Methylorubrum thiocyanatum</name>
    <dbReference type="NCBI Taxonomy" id="47958"/>
    <lineage>
        <taxon>Bacteria</taxon>
        <taxon>Pseudomonadati</taxon>
        <taxon>Pseudomonadota</taxon>
        <taxon>Alphaproteobacteria</taxon>
        <taxon>Hyphomicrobiales</taxon>
        <taxon>Methylobacteriaceae</taxon>
        <taxon>Methylorubrum</taxon>
    </lineage>
</organism>
<dbReference type="RefSeq" id="WP_182555165.1">
    <property type="nucleotide sequence ID" value="NZ_BPRF01000008.1"/>
</dbReference>
<reference evidence="3 4" key="1">
    <citation type="submission" date="2020-08" db="EMBL/GenBank/DDBJ databases">
        <title>Genomic Encyclopedia of Type Strains, Phase IV (KMG-IV): sequencing the most valuable type-strain genomes for metagenomic binning, comparative biology and taxonomic classification.</title>
        <authorList>
            <person name="Goeker M."/>
        </authorList>
    </citation>
    <scope>NUCLEOTIDE SEQUENCE [LARGE SCALE GENOMIC DNA]</scope>
    <source>
        <strain evidence="3 4">DSM 11490</strain>
    </source>
</reference>
<evidence type="ECO:0000256" key="1">
    <source>
        <dbReference type="SAM" id="MobiDB-lite"/>
    </source>
</evidence>
<keyword evidence="2" id="KW-0812">Transmembrane</keyword>
<keyword evidence="2" id="KW-1133">Transmembrane helix</keyword>
<feature type="region of interest" description="Disordered" evidence="1">
    <location>
        <begin position="1"/>
        <end position="25"/>
    </location>
</feature>
<dbReference type="AlphaFoldDB" id="A0AA40S2Z0"/>
<feature type="transmembrane region" description="Helical" evidence="2">
    <location>
        <begin position="92"/>
        <end position="111"/>
    </location>
</feature>
<feature type="compositionally biased region" description="Gly residues" evidence="1">
    <location>
        <begin position="1"/>
        <end position="15"/>
    </location>
</feature>
<evidence type="ECO:0000313" key="3">
    <source>
        <dbReference type="EMBL" id="MBA8913488.1"/>
    </source>
</evidence>
<gene>
    <name evidence="3" type="ORF">HNR51_002571</name>
</gene>